<sequence>MNFPPKMLNQRQRSQIFSSQSTADQLRVKFTRLVSRHDEMKIAYQSLRSQIRIGLNQAEEVFASLAIPMMKLVGLKTVEMAENGRFSTIIIDTDSAEAIKILCFVGSSRKGVVSGSPVSVGGGEAESNKFEVENYARKATIAGRELIEKQQSQFIQLINLLRQIETQVNSCQNTMLRHLSRHQISLQKLVQEAIDDLSNLHCQNHDTFFISVKILKALFEHMSFVFGSVETGVDVLMQNLVEHMCNPMVEYVKGLKADIKLGTCARLLAIVAEMDRAMRNGRLELEEAKKRIRVAEAGKIEALCKLKEVEERIWRMTERLQLLPGAKTGQNEVRVRPKLLELMEDLDKDDKLLWELLQKKREYQTPESPMGPGDLLNIEPKSKRHKPIIRETRPLLVYSRVARRCPRDDGLLGPQTPSRAIGIPLGSSPSAAIQQAVLSKRINH</sequence>
<gene>
    <name evidence="1" type="ORF">KPL71_012324</name>
</gene>
<dbReference type="EMBL" id="CM039173">
    <property type="protein sequence ID" value="KAH9770297.1"/>
    <property type="molecule type" value="Genomic_DNA"/>
</dbReference>
<protein>
    <submittedName>
        <fullName evidence="1">Uncharacterized protein</fullName>
    </submittedName>
</protein>
<reference evidence="2" key="1">
    <citation type="journal article" date="2023" name="Hortic. Res.">
        <title>A chromosome-level phased genome enabling allele-level studies in sweet orange: a case study on citrus Huanglongbing tolerance.</title>
        <authorList>
            <person name="Wu B."/>
            <person name="Yu Q."/>
            <person name="Deng Z."/>
            <person name="Duan Y."/>
            <person name="Luo F."/>
            <person name="Gmitter F. Jr."/>
        </authorList>
    </citation>
    <scope>NUCLEOTIDE SEQUENCE [LARGE SCALE GENOMIC DNA]</scope>
    <source>
        <strain evidence="2">cv. Valencia</strain>
    </source>
</reference>
<dbReference type="Proteomes" id="UP000829398">
    <property type="component" value="Chromosome 4"/>
</dbReference>
<name>A0ACB8L9X0_CITSI</name>
<accession>A0ACB8L9X0</accession>
<proteinExistence type="predicted"/>
<comment type="caution">
    <text evidence="1">The sequence shown here is derived from an EMBL/GenBank/DDBJ whole genome shotgun (WGS) entry which is preliminary data.</text>
</comment>
<evidence type="ECO:0000313" key="1">
    <source>
        <dbReference type="EMBL" id="KAH9770297.1"/>
    </source>
</evidence>
<keyword evidence="2" id="KW-1185">Reference proteome</keyword>
<organism evidence="1 2">
    <name type="scientific">Citrus sinensis</name>
    <name type="common">Sweet orange</name>
    <name type="synonym">Citrus aurantium var. sinensis</name>
    <dbReference type="NCBI Taxonomy" id="2711"/>
    <lineage>
        <taxon>Eukaryota</taxon>
        <taxon>Viridiplantae</taxon>
        <taxon>Streptophyta</taxon>
        <taxon>Embryophyta</taxon>
        <taxon>Tracheophyta</taxon>
        <taxon>Spermatophyta</taxon>
        <taxon>Magnoliopsida</taxon>
        <taxon>eudicotyledons</taxon>
        <taxon>Gunneridae</taxon>
        <taxon>Pentapetalae</taxon>
        <taxon>rosids</taxon>
        <taxon>malvids</taxon>
        <taxon>Sapindales</taxon>
        <taxon>Rutaceae</taxon>
        <taxon>Aurantioideae</taxon>
        <taxon>Citrus</taxon>
    </lineage>
</organism>
<evidence type="ECO:0000313" key="2">
    <source>
        <dbReference type="Proteomes" id="UP000829398"/>
    </source>
</evidence>